<dbReference type="AlphaFoldDB" id="A0A8H6JEC5"/>
<protein>
    <submittedName>
        <fullName evidence="1">Uncharacterized protein</fullName>
    </submittedName>
</protein>
<dbReference type="EMBL" id="WIGM01000813">
    <property type="protein sequence ID" value="KAF6811585.1"/>
    <property type="molecule type" value="Genomic_DNA"/>
</dbReference>
<evidence type="ECO:0000313" key="2">
    <source>
        <dbReference type="Proteomes" id="UP000639643"/>
    </source>
</evidence>
<accession>A0A8H6JEC5</accession>
<evidence type="ECO:0000313" key="1">
    <source>
        <dbReference type="EMBL" id="KAF6811585.1"/>
    </source>
</evidence>
<sequence>MVREAEGDDALLSTALGSSLNQALAYTLRRVF</sequence>
<keyword evidence="2" id="KW-1185">Reference proteome</keyword>
<proteinExistence type="predicted"/>
<organism evidence="1 2">
    <name type="scientific">Colletotrichum musicola</name>
    <dbReference type="NCBI Taxonomy" id="2175873"/>
    <lineage>
        <taxon>Eukaryota</taxon>
        <taxon>Fungi</taxon>
        <taxon>Dikarya</taxon>
        <taxon>Ascomycota</taxon>
        <taxon>Pezizomycotina</taxon>
        <taxon>Sordariomycetes</taxon>
        <taxon>Hypocreomycetidae</taxon>
        <taxon>Glomerellales</taxon>
        <taxon>Glomerellaceae</taxon>
        <taxon>Colletotrichum</taxon>
        <taxon>Colletotrichum orchidearum species complex</taxon>
    </lineage>
</organism>
<dbReference type="Proteomes" id="UP000639643">
    <property type="component" value="Unassembled WGS sequence"/>
</dbReference>
<name>A0A8H6JEC5_9PEZI</name>
<reference evidence="1" key="1">
    <citation type="journal article" date="2020" name="Phytopathology">
        <title>Genome Sequence Resources of Colletotrichum truncatum, C. plurivorum, C. musicola, and C. sojae: Four Species Pathogenic to Soybean (Glycine max).</title>
        <authorList>
            <person name="Rogerio F."/>
            <person name="Boufleur T.R."/>
            <person name="Ciampi-Guillardi M."/>
            <person name="Sukno S.A."/>
            <person name="Thon M.R."/>
            <person name="Massola Junior N.S."/>
            <person name="Baroncelli R."/>
        </authorList>
    </citation>
    <scope>NUCLEOTIDE SEQUENCE</scope>
    <source>
        <strain evidence="1">LFN0074</strain>
    </source>
</reference>
<gene>
    <name evidence="1" type="ORF">CMUS01_13222</name>
</gene>
<comment type="caution">
    <text evidence="1">The sequence shown here is derived from an EMBL/GenBank/DDBJ whole genome shotgun (WGS) entry which is preliminary data.</text>
</comment>